<feature type="compositionally biased region" description="Polar residues" evidence="1">
    <location>
        <begin position="130"/>
        <end position="143"/>
    </location>
</feature>
<keyword evidence="3" id="KW-1185">Reference proteome</keyword>
<feature type="region of interest" description="Disordered" evidence="1">
    <location>
        <begin position="130"/>
        <end position="187"/>
    </location>
</feature>
<feature type="compositionally biased region" description="Low complexity" evidence="1">
    <location>
        <begin position="69"/>
        <end position="88"/>
    </location>
</feature>
<dbReference type="InParanoid" id="G7EAV7"/>
<dbReference type="AlphaFoldDB" id="G7EAV7"/>
<evidence type="ECO:0000313" key="2">
    <source>
        <dbReference type="EMBL" id="GAA99967.1"/>
    </source>
</evidence>
<sequence>MCGGPSRPPSHAAAAAPPPRNRHASATVAWRTMRGTRSQAAAAAVKSGSSSNKPDNSLRRSVTDCHGRQTSTAPSTPSSTVSRSRQSTLGLGTPATPDSCPSLRNADPDGQLDHLVNDLAADVQRCDLGTASTTSVRPSQNKQHTTRLRSGVTTPSPPDTSRKSVYSTPLDKTPCPRTGQRAASDLPLPLLPLPARKISTSLASVGSPSARSGLSTGARASLLNADGIRTTSMPNGSLHRAEQEIADLKAQLRRAKDAAADECALTVAARGRAFAAEQEQRLCAARSAWEMVAVMAHADRLAVRAELESLAVIRQMLAIEA</sequence>
<gene>
    <name evidence="2" type="primary">Mo06670</name>
    <name evidence="2" type="ORF">E5Q_06670</name>
</gene>
<proteinExistence type="predicted"/>
<reference evidence="2 3" key="1">
    <citation type="journal article" date="2011" name="J. Gen. Appl. Microbiol.">
        <title>Draft genome sequencing of the enigmatic basidiomycete Mixia osmundae.</title>
        <authorList>
            <person name="Nishida H."/>
            <person name="Nagatsuka Y."/>
            <person name="Sugiyama J."/>
        </authorList>
    </citation>
    <scope>NUCLEOTIDE SEQUENCE [LARGE SCALE GENOMIC DNA]</scope>
    <source>
        <strain evidence="3">CBS 9802 / IAM 14324 / JCM 22182 / KY 12970</strain>
    </source>
</reference>
<evidence type="ECO:0000313" key="3">
    <source>
        <dbReference type="Proteomes" id="UP000009131"/>
    </source>
</evidence>
<dbReference type="HOGENOM" id="CLU_963405_0_0_1"/>
<comment type="caution">
    <text evidence="2">The sequence shown here is derived from an EMBL/GenBank/DDBJ whole genome shotgun (WGS) entry which is preliminary data.</text>
</comment>
<reference evidence="2 3" key="2">
    <citation type="journal article" date="2012" name="Open Biol.">
        <title>Characteristics of nucleosomes and linker DNA regions on the genome of the basidiomycete Mixia osmundae revealed by mono- and dinucleosome mapping.</title>
        <authorList>
            <person name="Nishida H."/>
            <person name="Kondo S."/>
            <person name="Matsumoto T."/>
            <person name="Suzuki Y."/>
            <person name="Yoshikawa H."/>
            <person name="Taylor T.D."/>
            <person name="Sugiyama J."/>
        </authorList>
    </citation>
    <scope>NUCLEOTIDE SEQUENCE [LARGE SCALE GENOMIC DNA]</scope>
    <source>
        <strain evidence="3">CBS 9802 / IAM 14324 / JCM 22182 / KY 12970</strain>
    </source>
</reference>
<protein>
    <submittedName>
        <fullName evidence="2">Uncharacterized protein</fullName>
    </submittedName>
</protein>
<accession>G7EAV7</accession>
<feature type="compositionally biased region" description="Basic and acidic residues" evidence="1">
    <location>
        <begin position="56"/>
        <end position="67"/>
    </location>
</feature>
<feature type="compositionally biased region" description="Low complexity" evidence="1">
    <location>
        <begin position="38"/>
        <end position="51"/>
    </location>
</feature>
<evidence type="ECO:0000256" key="1">
    <source>
        <dbReference type="SAM" id="MobiDB-lite"/>
    </source>
</evidence>
<name>G7EAV7_MIXOS</name>
<feature type="region of interest" description="Disordered" evidence="1">
    <location>
        <begin position="1"/>
        <end position="112"/>
    </location>
</feature>
<dbReference type="Proteomes" id="UP000009131">
    <property type="component" value="Unassembled WGS sequence"/>
</dbReference>
<dbReference type="EMBL" id="BABT02000252">
    <property type="protein sequence ID" value="GAA99967.1"/>
    <property type="molecule type" value="Genomic_DNA"/>
</dbReference>
<organism evidence="2 3">
    <name type="scientific">Mixia osmundae (strain CBS 9802 / IAM 14324 / JCM 22182 / KY 12970)</name>
    <dbReference type="NCBI Taxonomy" id="764103"/>
    <lineage>
        <taxon>Eukaryota</taxon>
        <taxon>Fungi</taxon>
        <taxon>Dikarya</taxon>
        <taxon>Basidiomycota</taxon>
        <taxon>Pucciniomycotina</taxon>
        <taxon>Mixiomycetes</taxon>
        <taxon>Mixiales</taxon>
        <taxon>Mixiaceae</taxon>
        <taxon>Mixia</taxon>
    </lineage>
</organism>